<dbReference type="Pfam" id="PF04904">
    <property type="entry name" value="SAM_NCD1"/>
    <property type="match status" value="1"/>
</dbReference>
<evidence type="ECO:0000256" key="4">
    <source>
        <dbReference type="ARBA" id="ARBA00023015"/>
    </source>
</evidence>
<evidence type="ECO:0000256" key="7">
    <source>
        <dbReference type="SAM" id="MobiDB-lite"/>
    </source>
</evidence>
<evidence type="ECO:0000256" key="5">
    <source>
        <dbReference type="ARBA" id="ARBA00023163"/>
    </source>
</evidence>
<evidence type="ECO:0000259" key="9">
    <source>
        <dbReference type="Pfam" id="PF04905"/>
    </source>
</evidence>
<dbReference type="InterPro" id="IPR039040">
    <property type="entry name" value="NAB_fam"/>
</dbReference>
<reference evidence="11" key="1">
    <citation type="submission" date="2014-03" db="EMBL/GenBank/DDBJ databases">
        <authorList>
            <person name="Aksoy S."/>
            <person name="Warren W."/>
            <person name="Wilson R.K."/>
        </authorList>
    </citation>
    <scope>NUCLEOTIDE SEQUENCE [LARGE SCALE GENOMIC DNA]</scope>
    <source>
        <strain evidence="11">IAEA</strain>
    </source>
</reference>
<dbReference type="GO" id="GO:0045892">
    <property type="term" value="P:negative regulation of DNA-templated transcription"/>
    <property type="evidence" value="ECO:0007669"/>
    <property type="project" value="InterPro"/>
</dbReference>
<dbReference type="InterPro" id="IPR006988">
    <property type="entry name" value="Nab_N"/>
</dbReference>
<dbReference type="VEuPathDB" id="VectorBase:GBRI024039"/>
<dbReference type="EnsemblMetazoa" id="GBRI024039-RA">
    <property type="protein sequence ID" value="GBRI024039-PA"/>
    <property type="gene ID" value="GBRI024039"/>
</dbReference>
<dbReference type="GO" id="GO:0003712">
    <property type="term" value="F:transcription coregulator activity"/>
    <property type="evidence" value="ECO:0007669"/>
    <property type="project" value="InterPro"/>
</dbReference>
<proteinExistence type="inferred from homology"/>
<dbReference type="Gene3D" id="1.20.120.2010">
    <property type="entry name" value="NAB conserved domain 2"/>
    <property type="match status" value="1"/>
</dbReference>
<evidence type="ECO:0000259" key="8">
    <source>
        <dbReference type="Pfam" id="PF04904"/>
    </source>
</evidence>
<evidence type="ECO:0008006" key="12">
    <source>
        <dbReference type="Google" id="ProtNLM"/>
    </source>
</evidence>
<evidence type="ECO:0000313" key="11">
    <source>
        <dbReference type="Proteomes" id="UP000091820"/>
    </source>
</evidence>
<feature type="region of interest" description="Disordered" evidence="7">
    <location>
        <begin position="317"/>
        <end position="340"/>
    </location>
</feature>
<dbReference type="AlphaFoldDB" id="A0A1A9WLK7"/>
<feature type="domain" description="Nab N-terminal" evidence="8">
    <location>
        <begin position="141"/>
        <end position="218"/>
    </location>
</feature>
<dbReference type="FunFam" id="1.20.120.2010:FF:000001">
    <property type="entry name" value="NGFI-A-binding protein 1 isoform X1"/>
    <property type="match status" value="1"/>
</dbReference>
<feature type="compositionally biased region" description="Low complexity" evidence="7">
    <location>
        <begin position="577"/>
        <end position="593"/>
    </location>
</feature>
<accession>A0A1A9WLK7</accession>
<feature type="domain" description="NAB co-repressor" evidence="9">
    <location>
        <begin position="345"/>
        <end position="468"/>
    </location>
</feature>
<dbReference type="STRING" id="37001.A0A1A9WLK7"/>
<keyword evidence="3" id="KW-0678">Repressor</keyword>
<feature type="compositionally biased region" description="Polar residues" evidence="7">
    <location>
        <begin position="606"/>
        <end position="616"/>
    </location>
</feature>
<name>A0A1A9WLK7_9MUSC</name>
<dbReference type="Proteomes" id="UP000091820">
    <property type="component" value="Unassembled WGS sequence"/>
</dbReference>
<dbReference type="InterPro" id="IPR038398">
    <property type="entry name" value="NCD2_sf"/>
</dbReference>
<evidence type="ECO:0000256" key="1">
    <source>
        <dbReference type="ARBA" id="ARBA00004123"/>
    </source>
</evidence>
<feature type="compositionally biased region" description="Basic residues" evidence="7">
    <location>
        <begin position="638"/>
        <end position="649"/>
    </location>
</feature>
<reference evidence="10" key="2">
    <citation type="submission" date="2020-05" db="UniProtKB">
        <authorList>
            <consortium name="EnsemblMetazoa"/>
        </authorList>
    </citation>
    <scope>IDENTIFICATION</scope>
    <source>
        <strain evidence="10">IAEA</strain>
    </source>
</reference>
<evidence type="ECO:0000256" key="6">
    <source>
        <dbReference type="ARBA" id="ARBA00023242"/>
    </source>
</evidence>
<feature type="compositionally biased region" description="Basic and acidic residues" evidence="7">
    <location>
        <begin position="595"/>
        <end position="605"/>
    </location>
</feature>
<keyword evidence="4" id="KW-0805">Transcription regulation</keyword>
<evidence type="ECO:0000256" key="2">
    <source>
        <dbReference type="ARBA" id="ARBA00008864"/>
    </source>
</evidence>
<dbReference type="PANTHER" id="PTHR12623">
    <property type="entry name" value="NGFI-A BINDING PROTEIN"/>
    <property type="match status" value="1"/>
</dbReference>
<sequence>MDSSTGNSLSTTNTTSATTCLNTNTTTTNNITSVSASITSSISSTSNLPASGSLSSLTTAAVCATSSSSSSLPLPTPLLQVLPLDTGKQDDSNNLSLASGISEGQRSLSAAPSASSSPILSPPGKIFGRNANGTMVATSRPSNEAEVQLYRVLQKASLLAYYDTLLEMGGDDVQQLYEAGEEEFLEIMALVGMASKPLHVRRLQKALHEWASNPQQFQTPITNNSGQFDTPAKSSVIFNTEPSPSHCAPRPKFPPFNPTPTFNPTPLMNTVPPSTSAHLLSQICSLPATIQPPSGPLIVPPAGPLPNERPHPLLASQTTATASGVTHSSTSHQVTSSSPQLTPVLSEMQVARITVGAEKIAAQLPQREPRAHTSKKRTSRELEQVIAMSEHDPRRMDEIRKYSAIYGRFDCKRRPEKPLTLHEVCVNEAAAQLCRLVPALLTRRDELFPLARQIVKDAGFGHSASIARYGNLLTQMTQNPAAPVSIAGTIRSSIALIDCESNESNSTPLKRQRLTSTDALANLSGSDNNRDLNEDSRYNLFAMYQKFAAKAPFDLTDIAKFSLNKPNEFEEQDNESRFSFSNSSSPPTIPNNGPEDERITEKSYSRADSINNSTDLHCSPSSNNNNNNNNSNNNNNNNHHHPFHHHHHRLTIETCSSSATKGLSSLSSGGEVQVISASGNHIIAVANPALIMSPTLTEAISLKRETDSPDL</sequence>
<comment type="similarity">
    <text evidence="2">Belongs to the NAB family.</text>
</comment>
<protein>
    <recommendedName>
        <fullName evidence="12">NGFI-A-binding protein homolog</fullName>
    </recommendedName>
</protein>
<organism evidence="10 11">
    <name type="scientific">Glossina brevipalpis</name>
    <dbReference type="NCBI Taxonomy" id="37001"/>
    <lineage>
        <taxon>Eukaryota</taxon>
        <taxon>Metazoa</taxon>
        <taxon>Ecdysozoa</taxon>
        <taxon>Arthropoda</taxon>
        <taxon>Hexapoda</taxon>
        <taxon>Insecta</taxon>
        <taxon>Pterygota</taxon>
        <taxon>Neoptera</taxon>
        <taxon>Endopterygota</taxon>
        <taxon>Diptera</taxon>
        <taxon>Brachycera</taxon>
        <taxon>Muscomorpha</taxon>
        <taxon>Hippoboscoidea</taxon>
        <taxon>Glossinidae</taxon>
        <taxon>Glossina</taxon>
    </lineage>
</organism>
<comment type="subcellular location">
    <subcellularLocation>
        <location evidence="1">Nucleus</location>
    </subcellularLocation>
</comment>
<feature type="compositionally biased region" description="Low complexity" evidence="7">
    <location>
        <begin position="323"/>
        <end position="338"/>
    </location>
</feature>
<feature type="region of interest" description="Disordered" evidence="7">
    <location>
        <begin position="568"/>
        <end position="651"/>
    </location>
</feature>
<dbReference type="InterPro" id="IPR006989">
    <property type="entry name" value="NAB_co-repressor_dom"/>
</dbReference>
<dbReference type="PANTHER" id="PTHR12623:SF10">
    <property type="entry name" value="NGFI-A-BINDING PROTEIN HOMOLOG"/>
    <property type="match status" value="1"/>
</dbReference>
<feature type="region of interest" description="Disordered" evidence="7">
    <location>
        <begin position="1"/>
        <end position="24"/>
    </location>
</feature>
<dbReference type="Pfam" id="PF04905">
    <property type="entry name" value="NCD2"/>
    <property type="match status" value="1"/>
</dbReference>
<evidence type="ECO:0000256" key="3">
    <source>
        <dbReference type="ARBA" id="ARBA00022491"/>
    </source>
</evidence>
<keyword evidence="6" id="KW-0539">Nucleus</keyword>
<evidence type="ECO:0000313" key="10">
    <source>
        <dbReference type="EnsemblMetazoa" id="GBRI024039-PA"/>
    </source>
</evidence>
<feature type="compositionally biased region" description="Low complexity" evidence="7">
    <location>
        <begin position="619"/>
        <end position="637"/>
    </location>
</feature>
<dbReference type="GO" id="GO:0005634">
    <property type="term" value="C:nucleus"/>
    <property type="evidence" value="ECO:0007669"/>
    <property type="project" value="UniProtKB-SubCell"/>
</dbReference>
<keyword evidence="11" id="KW-1185">Reference proteome</keyword>
<keyword evidence="5" id="KW-0804">Transcription</keyword>